<comment type="caution">
    <text evidence="8">The sequence shown here is derived from an EMBL/GenBank/DDBJ whole genome shotgun (WGS) entry which is preliminary data.</text>
</comment>
<sequence length="525" mass="57415">MSTQAEGNVGCHRENDVRAKGNQNDMPYVRMLEEYVSQHYVPFHTPGHKIGKSAPVLLQHWMGPALPYDLGVMYALDDLHEPEGPLKEAQELAAQLYGAEHTWFSINGTTAIIQAMILGTVGEGDAIIVPREAHRSVIGGLVLSGARPIYMEGRFSERWGVPLGASVDEVCRTMDAHPEAKALLLVHPNYYGIGVAIEDIVEEAHRRGVIVLVDEAHGPHLPFGKIMPLEAIAAGADVVAQSTHKLAGSLTQTSMLHAQGKLVDYRRITQAHQLLQSTSPNYIFIASLDMARHQLATEGRQLVAATERLSVSVRHRLRTITGIAVPEANDFGGDGGLDCTKILIDFKGLQLSGREAEQRLRKHRIEVELVQGYHVLILLTIGDDETSANALVQAVAAVSKERLDELHRMNIEGVQGKHSDPAHELGREAITALAGSEVRLPKPDVVLTPRQAWQAKRETVALTDAIGRISGETISYYPPGIPFLGMGERITPDVVAYIKRRRSLGYVPNGAKDESLQTIVVCNEE</sequence>
<dbReference type="Pfam" id="PF03711">
    <property type="entry name" value="OKR_DC_1_C"/>
    <property type="match status" value="1"/>
</dbReference>
<dbReference type="InterPro" id="IPR000310">
    <property type="entry name" value="Orn/Lys/Arg_deCO2ase_major_dom"/>
</dbReference>
<evidence type="ECO:0000313" key="8">
    <source>
        <dbReference type="EMBL" id="MBM6913202.1"/>
    </source>
</evidence>
<dbReference type="PANTHER" id="PTHR43277">
    <property type="entry name" value="ARGININE DECARBOXYLASE"/>
    <property type="match status" value="1"/>
</dbReference>
<dbReference type="EMBL" id="JACJLA010000014">
    <property type="protein sequence ID" value="MBM6913202.1"/>
    <property type="molecule type" value="Genomic_DNA"/>
</dbReference>
<evidence type="ECO:0000256" key="3">
    <source>
        <dbReference type="ARBA" id="ARBA00022793"/>
    </source>
</evidence>
<comment type="cofactor">
    <cofactor evidence="1">
        <name>pyridoxal 5'-phosphate</name>
        <dbReference type="ChEBI" id="CHEBI:597326"/>
    </cofactor>
</comment>
<feature type="domain" description="Orn/Lys/Arg decarboxylases family 1 pyridoxal-P attachment site" evidence="7">
    <location>
        <begin position="240"/>
        <end position="254"/>
    </location>
</feature>
<evidence type="ECO:0000259" key="7">
    <source>
        <dbReference type="PROSITE" id="PS00703"/>
    </source>
</evidence>
<dbReference type="InterPro" id="IPR015424">
    <property type="entry name" value="PyrdxlP-dep_Trfase"/>
</dbReference>
<dbReference type="SUPFAM" id="SSF55904">
    <property type="entry name" value="Ornithine decarboxylase C-terminal domain"/>
    <property type="match status" value="1"/>
</dbReference>
<feature type="region of interest" description="Disordered" evidence="6">
    <location>
        <begin position="1"/>
        <end position="20"/>
    </location>
</feature>
<name>A0ABS2GI46_9FIRM</name>
<evidence type="ECO:0000313" key="9">
    <source>
        <dbReference type="Proteomes" id="UP000707138"/>
    </source>
</evidence>
<evidence type="ECO:0000256" key="6">
    <source>
        <dbReference type="SAM" id="MobiDB-lite"/>
    </source>
</evidence>
<dbReference type="Gene3D" id="3.90.100.10">
    <property type="entry name" value="Orn/Lys/Arg decarboxylase, C-terminal domain"/>
    <property type="match status" value="1"/>
</dbReference>
<keyword evidence="3" id="KW-0210">Decarboxylase</keyword>
<dbReference type="InterPro" id="IPR015421">
    <property type="entry name" value="PyrdxlP-dep_Trfase_major"/>
</dbReference>
<gene>
    <name evidence="8" type="ORF">H6A01_07700</name>
</gene>
<keyword evidence="8" id="KW-0032">Aminotransferase</keyword>
<dbReference type="Gene3D" id="3.40.640.10">
    <property type="entry name" value="Type I PLP-dependent aspartate aminotransferase-like (Major domain)"/>
    <property type="match status" value="1"/>
</dbReference>
<evidence type="ECO:0000256" key="4">
    <source>
        <dbReference type="ARBA" id="ARBA00022898"/>
    </source>
</evidence>
<dbReference type="PANTHER" id="PTHR43277:SF4">
    <property type="entry name" value="ARGININE DECARBOXYLASE"/>
    <property type="match status" value="1"/>
</dbReference>
<keyword evidence="4" id="KW-0663">Pyridoxal phosphate</keyword>
<reference evidence="8 9" key="1">
    <citation type="journal article" date="2021" name="Sci. Rep.">
        <title>The distribution of antibiotic resistance genes in chicken gut microbiota commensals.</title>
        <authorList>
            <person name="Juricova H."/>
            <person name="Matiasovicova J."/>
            <person name="Kubasova T."/>
            <person name="Cejkova D."/>
            <person name="Rychlik I."/>
        </authorList>
    </citation>
    <scope>NUCLEOTIDE SEQUENCE [LARGE SCALE GENOMIC DNA]</scope>
    <source>
        <strain evidence="8 9">An537</strain>
    </source>
</reference>
<dbReference type="PROSITE" id="PS00703">
    <property type="entry name" value="OKR_DC_1"/>
    <property type="match status" value="1"/>
</dbReference>
<keyword evidence="8" id="KW-0808">Transferase</keyword>
<dbReference type="SUPFAM" id="SSF53383">
    <property type="entry name" value="PLP-dependent transferases"/>
    <property type="match status" value="1"/>
</dbReference>
<evidence type="ECO:0000256" key="2">
    <source>
        <dbReference type="ARBA" id="ARBA00010671"/>
    </source>
</evidence>
<dbReference type="InterPro" id="IPR036633">
    <property type="entry name" value="Prn/Lys/Arg_de-COase_C_sf"/>
</dbReference>
<comment type="similarity">
    <text evidence="2">Belongs to the Orn/Lys/Arg decarboxylase class-I family.</text>
</comment>
<proteinExistence type="inferred from homology"/>
<evidence type="ECO:0000256" key="5">
    <source>
        <dbReference type="ARBA" id="ARBA00023239"/>
    </source>
</evidence>
<dbReference type="Proteomes" id="UP000707138">
    <property type="component" value="Unassembled WGS sequence"/>
</dbReference>
<dbReference type="InterPro" id="IPR008286">
    <property type="entry name" value="Prn/Lys/Arg_de-COase_C"/>
</dbReference>
<keyword evidence="5" id="KW-0456">Lyase</keyword>
<dbReference type="InterPro" id="IPR052357">
    <property type="entry name" value="Orn_Lys_Arg_decarboxylase-I"/>
</dbReference>
<protein>
    <submittedName>
        <fullName evidence="8">Aminotransferase class I/II-fold pyridoxal phosphate-dependent enzyme</fullName>
    </submittedName>
</protein>
<keyword evidence="9" id="KW-1185">Reference proteome</keyword>
<dbReference type="Pfam" id="PF01276">
    <property type="entry name" value="OKR_DC_1"/>
    <property type="match status" value="1"/>
</dbReference>
<organism evidence="8 9">
    <name type="scientific">Veillonella magna</name>
    <dbReference type="NCBI Taxonomy" id="464322"/>
    <lineage>
        <taxon>Bacteria</taxon>
        <taxon>Bacillati</taxon>
        <taxon>Bacillota</taxon>
        <taxon>Negativicutes</taxon>
        <taxon>Veillonellales</taxon>
        <taxon>Veillonellaceae</taxon>
        <taxon>Veillonella</taxon>
    </lineage>
</organism>
<dbReference type="GO" id="GO:0008483">
    <property type="term" value="F:transaminase activity"/>
    <property type="evidence" value="ECO:0007669"/>
    <property type="project" value="UniProtKB-KW"/>
</dbReference>
<evidence type="ECO:0000256" key="1">
    <source>
        <dbReference type="ARBA" id="ARBA00001933"/>
    </source>
</evidence>
<accession>A0ABS2GI46</accession>